<dbReference type="AlphaFoldDB" id="A0A7Y8FEI2"/>
<reference evidence="1 2" key="1">
    <citation type="submission" date="2020-04" db="EMBL/GenBank/DDBJ databases">
        <title>Molecular characterization of pseudomonads from Agaricus bisporus reveal novel blotch 2 pathogens in Western Europe.</title>
        <authorList>
            <person name="Taparia T."/>
            <person name="Krijger M."/>
            <person name="Haynes E."/>
            <person name="Elpinstone J.G."/>
            <person name="Noble R."/>
            <person name="Van Der Wolf J."/>
        </authorList>
    </citation>
    <scope>NUCLEOTIDE SEQUENCE [LARGE SCALE GENOMIC DNA]</scope>
    <source>
        <strain evidence="1 2">IPO3781</strain>
    </source>
</reference>
<dbReference type="RefSeq" id="WP_177115226.1">
    <property type="nucleotide sequence ID" value="NZ_JACARF010000023.1"/>
</dbReference>
<sequence>MRSLWEAWFAMPSQWTAFWLCTGQQTVAKRPQDTTLPTNPPQNEG</sequence>
<proteinExistence type="predicted"/>
<gene>
    <name evidence="1" type="ORF">HX828_19870</name>
</gene>
<accession>A0A7Y8FEI2</accession>
<evidence type="ECO:0000313" key="2">
    <source>
        <dbReference type="Proteomes" id="UP000537188"/>
    </source>
</evidence>
<dbReference type="Proteomes" id="UP000537188">
    <property type="component" value="Unassembled WGS sequence"/>
</dbReference>
<organism evidence="1 2">
    <name type="scientific">Pseudomonas yamanorum</name>
    <dbReference type="NCBI Taxonomy" id="515393"/>
    <lineage>
        <taxon>Bacteria</taxon>
        <taxon>Pseudomonadati</taxon>
        <taxon>Pseudomonadota</taxon>
        <taxon>Gammaproteobacteria</taxon>
        <taxon>Pseudomonadales</taxon>
        <taxon>Pseudomonadaceae</taxon>
        <taxon>Pseudomonas</taxon>
    </lineage>
</organism>
<name>A0A7Y8FEI2_9PSED</name>
<dbReference type="EMBL" id="JACARF010000023">
    <property type="protein sequence ID" value="NWE77825.1"/>
    <property type="molecule type" value="Genomic_DNA"/>
</dbReference>
<comment type="caution">
    <text evidence="1">The sequence shown here is derived from an EMBL/GenBank/DDBJ whole genome shotgun (WGS) entry which is preliminary data.</text>
</comment>
<evidence type="ECO:0000313" key="1">
    <source>
        <dbReference type="EMBL" id="NWE77825.1"/>
    </source>
</evidence>
<protein>
    <submittedName>
        <fullName evidence="1">Uncharacterized protein</fullName>
    </submittedName>
</protein>